<evidence type="ECO:0000313" key="2">
    <source>
        <dbReference type="EMBL" id="AFP49318.1"/>
    </source>
</evidence>
<sequence>SGAVLNLAALIMGFLKILRGENLDCLIFQMLIASFGVVNCWPIYEAMVLRSDNGRMPIKITFISVSFAWVVYAAVSFILKLQKI</sequence>
<protein>
    <submittedName>
        <fullName evidence="2">Cellulose synthase-like protein</fullName>
    </submittedName>
</protein>
<dbReference type="AlphaFoldDB" id="J7FSH1"/>
<dbReference type="EMBL" id="JQ711508">
    <property type="protein sequence ID" value="AFP49318.1"/>
    <property type="molecule type" value="mRNA"/>
</dbReference>
<reference evidence="2" key="1">
    <citation type="journal article" date="2012" name="BMC Plant Biol.">
        <title>Molecular interactions between the olive and the fruit fly Bactrocera oleave.</title>
        <authorList>
            <person name="Corrado G."/>
            <person name="Alagna F."/>
            <person name="Rocco M."/>
            <person name="Renzone G."/>
            <person name="Varricchio P."/>
            <person name="Coppola V."/>
            <person name="Coppola M."/>
            <person name="Garonna A."/>
            <person name="Baldoni L."/>
            <person name="Scaloni A."/>
            <person name="Rao R."/>
        </authorList>
    </citation>
    <scope>NUCLEOTIDE SEQUENCE</scope>
</reference>
<feature type="transmembrane region" description="Helical" evidence="1">
    <location>
        <begin position="25"/>
        <end position="44"/>
    </location>
</feature>
<keyword evidence="1" id="KW-1133">Transmembrane helix</keyword>
<accession>J7FSH1</accession>
<evidence type="ECO:0000256" key="1">
    <source>
        <dbReference type="SAM" id="Phobius"/>
    </source>
</evidence>
<organism evidence="2">
    <name type="scientific">Olea europaea</name>
    <name type="common">Common olive</name>
    <dbReference type="NCBI Taxonomy" id="4146"/>
    <lineage>
        <taxon>Eukaryota</taxon>
        <taxon>Viridiplantae</taxon>
        <taxon>Streptophyta</taxon>
        <taxon>Embryophyta</taxon>
        <taxon>Tracheophyta</taxon>
        <taxon>Spermatophyta</taxon>
        <taxon>Magnoliopsida</taxon>
        <taxon>eudicotyledons</taxon>
        <taxon>Gunneridae</taxon>
        <taxon>Pentapetalae</taxon>
        <taxon>asterids</taxon>
        <taxon>lamiids</taxon>
        <taxon>Lamiales</taxon>
        <taxon>Oleaceae</taxon>
        <taxon>Oleeae</taxon>
        <taxon>Olea</taxon>
    </lineage>
</organism>
<keyword evidence="1" id="KW-0472">Membrane</keyword>
<name>J7FSH1_OLEEU</name>
<feature type="non-terminal residue" evidence="2">
    <location>
        <position position="1"/>
    </location>
</feature>
<feature type="transmembrane region" description="Helical" evidence="1">
    <location>
        <begin position="56"/>
        <end position="79"/>
    </location>
</feature>
<proteinExistence type="evidence at transcript level"/>
<keyword evidence="1" id="KW-0812">Transmembrane</keyword>